<dbReference type="AlphaFoldDB" id="A0A5C7AMA3"/>
<gene>
    <name evidence="1" type="ORF">ES711_03775</name>
</gene>
<dbReference type="OrthoDB" id="1177971at2"/>
<sequence>MAGTFGDGTVRKEVLDAADEKATGAIIPLKMLHLNTIKSEMNNTIRYSKKERKGILTFGTDRDADTKADYQAELRFLYDNRFYVTLEGKAMDVEQLWNSINSNDLNGFKAYNT</sequence>
<keyword evidence="2" id="KW-1185">Reference proteome</keyword>
<dbReference type="EMBL" id="VORX01000002">
    <property type="protein sequence ID" value="TXE09064.1"/>
    <property type="molecule type" value="Genomic_DNA"/>
</dbReference>
<evidence type="ECO:0000313" key="1">
    <source>
        <dbReference type="EMBL" id="TXE09064.1"/>
    </source>
</evidence>
<name>A0A5C7AMA3_9FLAO</name>
<organism evidence="1 2">
    <name type="scientific">Gelidibacter salicanalis</name>
    <dbReference type="NCBI Taxonomy" id="291193"/>
    <lineage>
        <taxon>Bacteria</taxon>
        <taxon>Pseudomonadati</taxon>
        <taxon>Bacteroidota</taxon>
        <taxon>Flavobacteriia</taxon>
        <taxon>Flavobacteriales</taxon>
        <taxon>Flavobacteriaceae</taxon>
        <taxon>Gelidibacter</taxon>
    </lineage>
</organism>
<dbReference type="RefSeq" id="WP_146890224.1">
    <property type="nucleotide sequence ID" value="NZ_VORX01000002.1"/>
</dbReference>
<proteinExistence type="predicted"/>
<dbReference type="Proteomes" id="UP000321734">
    <property type="component" value="Unassembled WGS sequence"/>
</dbReference>
<evidence type="ECO:0000313" key="2">
    <source>
        <dbReference type="Proteomes" id="UP000321734"/>
    </source>
</evidence>
<reference evidence="1 2" key="1">
    <citation type="submission" date="2019-08" db="EMBL/GenBank/DDBJ databases">
        <title>Genome sequence of Gelidibacter salicanalis IC162T.</title>
        <authorList>
            <person name="Bowman J.P."/>
        </authorList>
    </citation>
    <scope>NUCLEOTIDE SEQUENCE [LARGE SCALE GENOMIC DNA]</scope>
    <source>
        <strain evidence="1 2">IC162</strain>
    </source>
</reference>
<comment type="caution">
    <text evidence="1">The sequence shown here is derived from an EMBL/GenBank/DDBJ whole genome shotgun (WGS) entry which is preliminary data.</text>
</comment>
<accession>A0A5C7AMA3</accession>
<protein>
    <submittedName>
        <fullName evidence="1">Uncharacterized protein</fullName>
    </submittedName>
</protein>